<protein>
    <submittedName>
        <fullName evidence="3">Uncharacterized protein</fullName>
    </submittedName>
</protein>
<reference evidence="3 4" key="1">
    <citation type="submission" date="2021-06" db="EMBL/GenBank/DDBJ databases">
        <authorList>
            <person name="Palmer J.M."/>
        </authorList>
    </citation>
    <scope>NUCLEOTIDE SEQUENCE [LARGE SCALE GENOMIC DNA]</scope>
    <source>
        <strain evidence="3 4">CL_MEX2019</strain>
        <tissue evidence="3">Muscle</tissue>
    </source>
</reference>
<feature type="compositionally biased region" description="Low complexity" evidence="1">
    <location>
        <begin position="46"/>
        <end position="64"/>
    </location>
</feature>
<dbReference type="EMBL" id="JAHUTJ010049405">
    <property type="protein sequence ID" value="MED6283046.1"/>
    <property type="molecule type" value="Genomic_DNA"/>
</dbReference>
<comment type="caution">
    <text evidence="3">The sequence shown here is derived from an EMBL/GenBank/DDBJ whole genome shotgun (WGS) entry which is preliminary data.</text>
</comment>
<evidence type="ECO:0000313" key="3">
    <source>
        <dbReference type="EMBL" id="MED6283046.1"/>
    </source>
</evidence>
<feature type="chain" id="PRO_5046080492" evidence="2">
    <location>
        <begin position="24"/>
        <end position="185"/>
    </location>
</feature>
<feature type="signal peptide" evidence="2">
    <location>
        <begin position="1"/>
        <end position="23"/>
    </location>
</feature>
<keyword evidence="2" id="KW-0732">Signal</keyword>
<proteinExistence type="predicted"/>
<feature type="compositionally biased region" description="Polar residues" evidence="1">
    <location>
        <begin position="88"/>
        <end position="113"/>
    </location>
</feature>
<dbReference type="Proteomes" id="UP001352852">
    <property type="component" value="Unassembled WGS sequence"/>
</dbReference>
<organism evidence="3 4">
    <name type="scientific">Characodon lateralis</name>
    <dbReference type="NCBI Taxonomy" id="208331"/>
    <lineage>
        <taxon>Eukaryota</taxon>
        <taxon>Metazoa</taxon>
        <taxon>Chordata</taxon>
        <taxon>Craniata</taxon>
        <taxon>Vertebrata</taxon>
        <taxon>Euteleostomi</taxon>
        <taxon>Actinopterygii</taxon>
        <taxon>Neopterygii</taxon>
        <taxon>Teleostei</taxon>
        <taxon>Neoteleostei</taxon>
        <taxon>Acanthomorphata</taxon>
        <taxon>Ovalentaria</taxon>
        <taxon>Atherinomorphae</taxon>
        <taxon>Cyprinodontiformes</taxon>
        <taxon>Goodeidae</taxon>
        <taxon>Characodon</taxon>
    </lineage>
</organism>
<evidence type="ECO:0000256" key="1">
    <source>
        <dbReference type="SAM" id="MobiDB-lite"/>
    </source>
</evidence>
<feature type="region of interest" description="Disordered" evidence="1">
    <location>
        <begin position="44"/>
        <end position="121"/>
    </location>
</feature>
<evidence type="ECO:0000256" key="2">
    <source>
        <dbReference type="SAM" id="SignalP"/>
    </source>
</evidence>
<name>A0ABU7E7N5_9TELE</name>
<gene>
    <name evidence="3" type="ORF">CHARACLAT_004718</name>
</gene>
<sequence>MSLKVRFTFLFLVVIFQSASMHGLPCSSLGHCFGNSSDVNTDSALSAGSNGSMNNRNNNGLSAADPVTSQPAETTFSGTQEGQHKQLQRTLTCVSSNSRRSKNLNATKSSPGCYTQEKSEDSNFEFPPFGSNFSESSDNELGLEHSPELEQRYPKIPRPSIIIRQPKVRRLHTLSYFCKNNTLNH</sequence>
<feature type="compositionally biased region" description="Polar residues" evidence="1">
    <location>
        <begin position="67"/>
        <end position="81"/>
    </location>
</feature>
<accession>A0ABU7E7N5</accession>
<evidence type="ECO:0000313" key="4">
    <source>
        <dbReference type="Proteomes" id="UP001352852"/>
    </source>
</evidence>
<keyword evidence="4" id="KW-1185">Reference proteome</keyword>